<organism evidence="2 3">
    <name type="scientific">Colocasia esculenta</name>
    <name type="common">Wild taro</name>
    <name type="synonym">Arum esculentum</name>
    <dbReference type="NCBI Taxonomy" id="4460"/>
    <lineage>
        <taxon>Eukaryota</taxon>
        <taxon>Viridiplantae</taxon>
        <taxon>Streptophyta</taxon>
        <taxon>Embryophyta</taxon>
        <taxon>Tracheophyta</taxon>
        <taxon>Spermatophyta</taxon>
        <taxon>Magnoliopsida</taxon>
        <taxon>Liliopsida</taxon>
        <taxon>Araceae</taxon>
        <taxon>Aroideae</taxon>
        <taxon>Colocasieae</taxon>
        <taxon>Colocasia</taxon>
    </lineage>
</organism>
<dbReference type="Proteomes" id="UP000652761">
    <property type="component" value="Unassembled WGS sequence"/>
</dbReference>
<dbReference type="AlphaFoldDB" id="A0A843TJQ1"/>
<evidence type="ECO:0000313" key="3">
    <source>
        <dbReference type="Proteomes" id="UP000652761"/>
    </source>
</evidence>
<comment type="caution">
    <text evidence="2">The sequence shown here is derived from an EMBL/GenBank/DDBJ whole genome shotgun (WGS) entry which is preliminary data.</text>
</comment>
<reference evidence="2" key="1">
    <citation type="submission" date="2017-07" db="EMBL/GenBank/DDBJ databases">
        <title>Taro Niue Genome Assembly and Annotation.</title>
        <authorList>
            <person name="Atibalentja N."/>
            <person name="Keating K."/>
            <person name="Fields C.J."/>
        </authorList>
    </citation>
    <scope>NUCLEOTIDE SEQUENCE</scope>
    <source>
        <strain evidence="2">Niue_2</strain>
        <tissue evidence="2">Leaf</tissue>
    </source>
</reference>
<feature type="region of interest" description="Disordered" evidence="1">
    <location>
        <begin position="87"/>
        <end position="131"/>
    </location>
</feature>
<proteinExistence type="predicted"/>
<dbReference type="EMBL" id="NMUH01000045">
    <property type="protein sequence ID" value="MQL69713.1"/>
    <property type="molecule type" value="Genomic_DNA"/>
</dbReference>
<feature type="compositionally biased region" description="Basic and acidic residues" evidence="1">
    <location>
        <begin position="45"/>
        <end position="54"/>
    </location>
</feature>
<gene>
    <name evidence="2" type="ORF">Taro_001994</name>
</gene>
<evidence type="ECO:0000256" key="1">
    <source>
        <dbReference type="SAM" id="MobiDB-lite"/>
    </source>
</evidence>
<name>A0A843TJQ1_COLES</name>
<protein>
    <submittedName>
        <fullName evidence="2">Uncharacterized protein</fullName>
    </submittedName>
</protein>
<evidence type="ECO:0000313" key="2">
    <source>
        <dbReference type="EMBL" id="MQL69713.1"/>
    </source>
</evidence>
<sequence length="131" mass="14198">MMHRKVQGGFHGAGHKAPAVATSQNVLHAGVYIPGRRQPSRGRRCRDPRSGRGLNLREKVGVGFSFLASDRGGVAVCIWWLPDPHEAADPEELGEDTPMLMDAHNQPGGGTPRPPLGERPNVLNQSTNHEL</sequence>
<feature type="compositionally biased region" description="Polar residues" evidence="1">
    <location>
        <begin position="122"/>
        <end position="131"/>
    </location>
</feature>
<feature type="region of interest" description="Disordered" evidence="1">
    <location>
        <begin position="30"/>
        <end position="54"/>
    </location>
</feature>
<accession>A0A843TJQ1</accession>
<keyword evidence="3" id="KW-1185">Reference proteome</keyword>